<proteinExistence type="predicted"/>
<reference evidence="2" key="1">
    <citation type="submission" date="2018-08" db="EMBL/GenBank/DDBJ databases">
        <authorList>
            <person name="Im W.T."/>
        </authorList>
    </citation>
    <scope>NUCLEOTIDE SEQUENCE [LARGE SCALE GENOMIC DNA]</scope>
    <source>
        <strain evidence="2">LA-28</strain>
    </source>
</reference>
<keyword evidence="2" id="KW-1185">Reference proteome</keyword>
<comment type="caution">
    <text evidence="1">The sequence shown here is derived from an EMBL/GenBank/DDBJ whole genome shotgun (WGS) entry which is preliminary data.</text>
</comment>
<name>A0A371XF39_9HYPH</name>
<accession>A0A371XF39</accession>
<dbReference type="EMBL" id="QURN01000006">
    <property type="protein sequence ID" value="RFC67851.1"/>
    <property type="molecule type" value="Genomic_DNA"/>
</dbReference>
<protein>
    <submittedName>
        <fullName evidence="1">Uncharacterized protein</fullName>
    </submittedName>
</protein>
<sequence length="80" mass="9125">MILFVGLVSTQAFAKVIRCTENACTIEEADGIKRELSLEEVSAIKRDDSRDALENVKCKWSDNPEECQRMLRALHKLFPL</sequence>
<dbReference type="Proteomes" id="UP000262379">
    <property type="component" value="Unassembled WGS sequence"/>
</dbReference>
<dbReference type="AlphaFoldDB" id="A0A371XF39"/>
<evidence type="ECO:0000313" key="2">
    <source>
        <dbReference type="Proteomes" id="UP000262379"/>
    </source>
</evidence>
<gene>
    <name evidence="1" type="ORF">DY251_09720</name>
</gene>
<evidence type="ECO:0000313" key="1">
    <source>
        <dbReference type="EMBL" id="RFC67851.1"/>
    </source>
</evidence>
<organism evidence="1 2">
    <name type="scientific">Mesorhizobium denitrificans</name>
    <dbReference type="NCBI Taxonomy" id="2294114"/>
    <lineage>
        <taxon>Bacteria</taxon>
        <taxon>Pseudomonadati</taxon>
        <taxon>Pseudomonadota</taxon>
        <taxon>Alphaproteobacteria</taxon>
        <taxon>Hyphomicrobiales</taxon>
        <taxon>Phyllobacteriaceae</taxon>
        <taxon>Mesorhizobium</taxon>
    </lineage>
</organism>